<gene>
    <name evidence="2" type="primary">LOC117211940</name>
</gene>
<reference evidence="2" key="1">
    <citation type="submission" date="2025-08" db="UniProtKB">
        <authorList>
            <consortium name="RefSeq"/>
        </authorList>
    </citation>
    <scope>IDENTIFICATION</scope>
    <source>
        <tissue evidence="2">Muscle</tissue>
    </source>
</reference>
<evidence type="ECO:0000313" key="2">
    <source>
        <dbReference type="RefSeq" id="XP_033312186.1"/>
    </source>
</evidence>
<organism evidence="1 2">
    <name type="scientific">Bombus bifarius</name>
    <dbReference type="NCBI Taxonomy" id="103933"/>
    <lineage>
        <taxon>Eukaryota</taxon>
        <taxon>Metazoa</taxon>
        <taxon>Ecdysozoa</taxon>
        <taxon>Arthropoda</taxon>
        <taxon>Hexapoda</taxon>
        <taxon>Insecta</taxon>
        <taxon>Pterygota</taxon>
        <taxon>Neoptera</taxon>
        <taxon>Endopterygota</taxon>
        <taxon>Hymenoptera</taxon>
        <taxon>Apocrita</taxon>
        <taxon>Aculeata</taxon>
        <taxon>Apoidea</taxon>
        <taxon>Anthophila</taxon>
        <taxon>Apidae</taxon>
        <taxon>Bombus</taxon>
        <taxon>Pyrobombus</taxon>
    </lineage>
</organism>
<evidence type="ECO:0000313" key="1">
    <source>
        <dbReference type="Proteomes" id="UP000515164"/>
    </source>
</evidence>
<keyword evidence="1" id="KW-1185">Reference proteome</keyword>
<dbReference type="GeneID" id="117211940"/>
<sequence>MLRKLEKGVKVFEKLEKSTTLEDSRDTLSLTQQVAQSYREQRRTNSSIPRLAHRTARSLLAKRGKKHVLPTFAHGRCLSRDRAIRAPSAKVRGNYDIYEEEKRLRMRMNKSVTVSGEILRYIYIRRINSVINRSGY</sequence>
<dbReference type="AlphaFoldDB" id="A0A6P8MEC6"/>
<name>A0A6P8MEC6_9HYME</name>
<dbReference type="RefSeq" id="XP_033312186.1">
    <property type="nucleotide sequence ID" value="XM_033456295.1"/>
</dbReference>
<protein>
    <submittedName>
        <fullName evidence="2">Uncharacterized protein LOC117211940</fullName>
    </submittedName>
</protein>
<dbReference type="Proteomes" id="UP000515164">
    <property type="component" value="Unplaced"/>
</dbReference>
<dbReference type="KEGG" id="bbif:117211940"/>
<accession>A0A6P8MEC6</accession>
<proteinExistence type="predicted"/>